<keyword evidence="1" id="KW-0472">Membrane</keyword>
<keyword evidence="1" id="KW-0812">Transmembrane</keyword>
<gene>
    <name evidence="2" type="ORF">K469DRAFT_307483</name>
</gene>
<feature type="transmembrane region" description="Helical" evidence="1">
    <location>
        <begin position="252"/>
        <end position="268"/>
    </location>
</feature>
<dbReference type="EMBL" id="ML994615">
    <property type="protein sequence ID" value="KAF2192228.1"/>
    <property type="molecule type" value="Genomic_DNA"/>
</dbReference>
<keyword evidence="3" id="KW-1185">Reference proteome</keyword>
<feature type="transmembrane region" description="Helical" evidence="1">
    <location>
        <begin position="52"/>
        <end position="75"/>
    </location>
</feature>
<name>A0A6A6ENE0_9PEZI</name>
<keyword evidence="1" id="KW-1133">Transmembrane helix</keyword>
<protein>
    <recommendedName>
        <fullName evidence="4">Integral membrane protein</fullName>
    </recommendedName>
</protein>
<feature type="transmembrane region" description="Helical" evidence="1">
    <location>
        <begin position="180"/>
        <end position="200"/>
    </location>
</feature>
<feature type="transmembrane region" description="Helical" evidence="1">
    <location>
        <begin position="212"/>
        <end position="232"/>
    </location>
</feature>
<sequence>MRGIVSIPTHLVGTSFKGHYELGRIVIDIIFFVAIFIAWIRQPAWHRTTKVYRFVLFSAHVVLAWYIFTLLDLFLHESRLKATYGYILFYFFLAAIKLSADVSLLSGVVRITIQQIYHKIRNAKVCLLVSELFIILLMILALYYIGSFLADEVVWLQVVEPVIAAAITNQENKLETAFVVFQWLLSSMALVGSSLHVLILQEEDNEAPLYSYLTVVATSSLFIRSLAELVIVVRYHLHHHLLPKGTPLARDFIYGICTFSALLCLASIEKETPVENTSNPAEPHMEEEIRRRIIKTLDAKAAAKEALPSLSSVIKEVKRDFRGTTGSWRDDLDSSELSQLSVRHGAYLDTVDQKYGYMVPVDTTREVGT</sequence>
<dbReference type="OrthoDB" id="5341867at2759"/>
<evidence type="ECO:0000313" key="3">
    <source>
        <dbReference type="Proteomes" id="UP000800200"/>
    </source>
</evidence>
<proteinExistence type="predicted"/>
<dbReference type="AlphaFoldDB" id="A0A6A6ENE0"/>
<accession>A0A6A6ENE0</accession>
<evidence type="ECO:0008006" key="4">
    <source>
        <dbReference type="Google" id="ProtNLM"/>
    </source>
</evidence>
<dbReference type="Proteomes" id="UP000800200">
    <property type="component" value="Unassembled WGS sequence"/>
</dbReference>
<evidence type="ECO:0000256" key="1">
    <source>
        <dbReference type="SAM" id="Phobius"/>
    </source>
</evidence>
<organism evidence="2 3">
    <name type="scientific">Zopfia rhizophila CBS 207.26</name>
    <dbReference type="NCBI Taxonomy" id="1314779"/>
    <lineage>
        <taxon>Eukaryota</taxon>
        <taxon>Fungi</taxon>
        <taxon>Dikarya</taxon>
        <taxon>Ascomycota</taxon>
        <taxon>Pezizomycotina</taxon>
        <taxon>Dothideomycetes</taxon>
        <taxon>Dothideomycetes incertae sedis</taxon>
        <taxon>Zopfiaceae</taxon>
        <taxon>Zopfia</taxon>
    </lineage>
</organism>
<evidence type="ECO:0000313" key="2">
    <source>
        <dbReference type="EMBL" id="KAF2192228.1"/>
    </source>
</evidence>
<feature type="transmembrane region" description="Helical" evidence="1">
    <location>
        <begin position="87"/>
        <end position="113"/>
    </location>
</feature>
<reference evidence="2" key="1">
    <citation type="journal article" date="2020" name="Stud. Mycol.">
        <title>101 Dothideomycetes genomes: a test case for predicting lifestyles and emergence of pathogens.</title>
        <authorList>
            <person name="Haridas S."/>
            <person name="Albert R."/>
            <person name="Binder M."/>
            <person name="Bloem J."/>
            <person name="Labutti K."/>
            <person name="Salamov A."/>
            <person name="Andreopoulos B."/>
            <person name="Baker S."/>
            <person name="Barry K."/>
            <person name="Bills G."/>
            <person name="Bluhm B."/>
            <person name="Cannon C."/>
            <person name="Castanera R."/>
            <person name="Culley D."/>
            <person name="Daum C."/>
            <person name="Ezra D."/>
            <person name="Gonzalez J."/>
            <person name="Henrissat B."/>
            <person name="Kuo A."/>
            <person name="Liang C."/>
            <person name="Lipzen A."/>
            <person name="Lutzoni F."/>
            <person name="Magnuson J."/>
            <person name="Mondo S."/>
            <person name="Nolan M."/>
            <person name="Ohm R."/>
            <person name="Pangilinan J."/>
            <person name="Park H.-J."/>
            <person name="Ramirez L."/>
            <person name="Alfaro M."/>
            <person name="Sun H."/>
            <person name="Tritt A."/>
            <person name="Yoshinaga Y."/>
            <person name="Zwiers L.-H."/>
            <person name="Turgeon B."/>
            <person name="Goodwin S."/>
            <person name="Spatafora J."/>
            <person name="Crous P."/>
            <person name="Grigoriev I."/>
        </authorList>
    </citation>
    <scope>NUCLEOTIDE SEQUENCE</scope>
    <source>
        <strain evidence="2">CBS 207.26</strain>
    </source>
</reference>
<feature type="transmembrane region" description="Helical" evidence="1">
    <location>
        <begin position="125"/>
        <end position="146"/>
    </location>
</feature>
<feature type="transmembrane region" description="Helical" evidence="1">
    <location>
        <begin position="22"/>
        <end position="40"/>
    </location>
</feature>